<proteinExistence type="inferred from homology"/>
<dbReference type="Pfam" id="PF03167">
    <property type="entry name" value="UDG"/>
    <property type="match status" value="1"/>
</dbReference>
<dbReference type="InterPro" id="IPR005122">
    <property type="entry name" value="Uracil-DNA_glycosylase-like"/>
</dbReference>
<name>A0A9D1WT74_9FIRM</name>
<feature type="domain" description="Uracil-DNA glycosylase-like" evidence="12">
    <location>
        <begin position="28"/>
        <end position="174"/>
    </location>
</feature>
<evidence type="ECO:0000256" key="3">
    <source>
        <dbReference type="ARBA" id="ARBA00012030"/>
    </source>
</evidence>
<comment type="catalytic activity">
    <reaction evidence="1">
        <text>Hydrolyzes single-stranded DNA or mismatched double-stranded DNA and polynucleotides, releasing free uracil.</text>
        <dbReference type="EC" id="3.2.2.27"/>
    </reaction>
</comment>
<evidence type="ECO:0000256" key="1">
    <source>
        <dbReference type="ARBA" id="ARBA00001400"/>
    </source>
</evidence>
<evidence type="ECO:0000256" key="5">
    <source>
        <dbReference type="ARBA" id="ARBA00022485"/>
    </source>
</evidence>
<keyword evidence="10" id="KW-0411">Iron-sulfur</keyword>
<accession>A0A9D1WT74</accession>
<dbReference type="GO" id="GO:0051539">
    <property type="term" value="F:4 iron, 4 sulfur cluster binding"/>
    <property type="evidence" value="ECO:0007669"/>
    <property type="project" value="UniProtKB-KW"/>
</dbReference>
<dbReference type="EMBL" id="DXEM01000004">
    <property type="protein sequence ID" value="HIX66709.1"/>
    <property type="molecule type" value="Genomic_DNA"/>
</dbReference>
<keyword evidence="9" id="KW-0408">Iron</keyword>
<dbReference type="InterPro" id="IPR036895">
    <property type="entry name" value="Uracil-DNA_glycosylase-like_sf"/>
</dbReference>
<reference evidence="13" key="1">
    <citation type="journal article" date="2021" name="PeerJ">
        <title>Extensive microbial diversity within the chicken gut microbiome revealed by metagenomics and culture.</title>
        <authorList>
            <person name="Gilroy R."/>
            <person name="Ravi A."/>
            <person name="Getino M."/>
            <person name="Pursley I."/>
            <person name="Horton D.L."/>
            <person name="Alikhan N.F."/>
            <person name="Baker D."/>
            <person name="Gharbi K."/>
            <person name="Hall N."/>
            <person name="Watson M."/>
            <person name="Adriaenssens E.M."/>
            <person name="Foster-Nyarko E."/>
            <person name="Jarju S."/>
            <person name="Secka A."/>
            <person name="Antonio M."/>
            <person name="Oren A."/>
            <person name="Chaudhuri R.R."/>
            <person name="La Ragione R."/>
            <person name="Hildebrand F."/>
            <person name="Pallen M.J."/>
        </authorList>
    </citation>
    <scope>NUCLEOTIDE SEQUENCE</scope>
    <source>
        <strain evidence="13">CHK191-13928</strain>
    </source>
</reference>
<evidence type="ECO:0000256" key="6">
    <source>
        <dbReference type="ARBA" id="ARBA00022723"/>
    </source>
</evidence>
<evidence type="ECO:0000256" key="7">
    <source>
        <dbReference type="ARBA" id="ARBA00022763"/>
    </source>
</evidence>
<keyword evidence="8" id="KW-0378">Hydrolase</keyword>
<dbReference type="Proteomes" id="UP000886721">
    <property type="component" value="Unassembled WGS sequence"/>
</dbReference>
<keyword evidence="5" id="KW-0004">4Fe-4S</keyword>
<dbReference type="InterPro" id="IPR051536">
    <property type="entry name" value="UDG_Type-4/5"/>
</dbReference>
<dbReference type="NCBIfam" id="TIGR00758">
    <property type="entry name" value="UDG_fam4"/>
    <property type="match status" value="1"/>
</dbReference>
<dbReference type="GO" id="GO:0006281">
    <property type="term" value="P:DNA repair"/>
    <property type="evidence" value="ECO:0007669"/>
    <property type="project" value="UniProtKB-KW"/>
</dbReference>
<dbReference type="GO" id="GO:0004844">
    <property type="term" value="F:uracil DNA N-glycosylase activity"/>
    <property type="evidence" value="ECO:0007669"/>
    <property type="project" value="UniProtKB-EC"/>
</dbReference>
<evidence type="ECO:0000256" key="9">
    <source>
        <dbReference type="ARBA" id="ARBA00023004"/>
    </source>
</evidence>
<evidence type="ECO:0000313" key="14">
    <source>
        <dbReference type="Proteomes" id="UP000886721"/>
    </source>
</evidence>
<evidence type="ECO:0000256" key="2">
    <source>
        <dbReference type="ARBA" id="ARBA00006521"/>
    </source>
</evidence>
<comment type="similarity">
    <text evidence="2">Belongs to the uracil-DNA glycosylase (UDG) superfamily. Type 4 (UDGa) family.</text>
</comment>
<dbReference type="Gene3D" id="3.40.470.10">
    <property type="entry name" value="Uracil-DNA glycosylase-like domain"/>
    <property type="match status" value="1"/>
</dbReference>
<reference evidence="13" key="2">
    <citation type="submission" date="2021-04" db="EMBL/GenBank/DDBJ databases">
        <authorList>
            <person name="Gilroy R."/>
        </authorList>
    </citation>
    <scope>NUCLEOTIDE SEQUENCE</scope>
    <source>
        <strain evidence="13">CHK191-13928</strain>
    </source>
</reference>
<dbReference type="CDD" id="cd10030">
    <property type="entry name" value="UDG-F4_TTUDGA_SPO1dp_like"/>
    <property type="match status" value="1"/>
</dbReference>
<evidence type="ECO:0000259" key="12">
    <source>
        <dbReference type="SMART" id="SM00986"/>
    </source>
</evidence>
<dbReference type="InterPro" id="IPR005273">
    <property type="entry name" value="Ura-DNA_glyco_family4"/>
</dbReference>
<keyword evidence="6" id="KW-0479">Metal-binding</keyword>
<dbReference type="EC" id="3.2.2.27" evidence="3"/>
<evidence type="ECO:0000256" key="10">
    <source>
        <dbReference type="ARBA" id="ARBA00023014"/>
    </source>
</evidence>
<dbReference type="AlphaFoldDB" id="A0A9D1WT74"/>
<dbReference type="GO" id="GO:0046872">
    <property type="term" value="F:metal ion binding"/>
    <property type="evidence" value="ECO:0007669"/>
    <property type="project" value="UniProtKB-KW"/>
</dbReference>
<dbReference type="PANTHER" id="PTHR33693:SF1">
    <property type="entry name" value="TYPE-4 URACIL-DNA GLYCOSYLASE"/>
    <property type="match status" value="1"/>
</dbReference>
<sequence length="186" mass="21288">MYTYEELKHFVCACNRCSLCKTRNHPVMGKGNLHSSILFIAEAPGQTEDQNGIPFTGRSGQIFDQLLTEADMSREEIYLTNVVKCHPPRNRDPLPEEQEACIPYLKYETLLLRPKIIVCLGRIAAQRIIRPNFRITREHGTFVTRKNVSLTAVYHPSAILRDPTKFAETVRDFQAIKKKLQNTGPM</sequence>
<dbReference type="SMART" id="SM00987">
    <property type="entry name" value="UreE_C"/>
    <property type="match status" value="1"/>
</dbReference>
<protein>
    <recommendedName>
        <fullName evidence="4">Type-4 uracil-DNA glycosylase</fullName>
        <ecNumber evidence="3">3.2.2.27</ecNumber>
    </recommendedName>
</protein>
<dbReference type="PANTHER" id="PTHR33693">
    <property type="entry name" value="TYPE-5 URACIL-DNA GLYCOSYLASE"/>
    <property type="match status" value="1"/>
</dbReference>
<comment type="caution">
    <text evidence="13">The sequence shown here is derived from an EMBL/GenBank/DDBJ whole genome shotgun (WGS) entry which is preliminary data.</text>
</comment>
<evidence type="ECO:0000256" key="4">
    <source>
        <dbReference type="ARBA" id="ARBA00019403"/>
    </source>
</evidence>
<organism evidence="13 14">
    <name type="scientific">Candidatus Anaerostipes excrementavium</name>
    <dbReference type="NCBI Taxonomy" id="2838463"/>
    <lineage>
        <taxon>Bacteria</taxon>
        <taxon>Bacillati</taxon>
        <taxon>Bacillota</taxon>
        <taxon>Clostridia</taxon>
        <taxon>Lachnospirales</taxon>
        <taxon>Lachnospiraceae</taxon>
        <taxon>Anaerostipes</taxon>
    </lineage>
</organism>
<dbReference type="SUPFAM" id="SSF52141">
    <property type="entry name" value="Uracil-DNA glycosylase-like"/>
    <property type="match status" value="1"/>
</dbReference>
<evidence type="ECO:0000256" key="8">
    <source>
        <dbReference type="ARBA" id="ARBA00022801"/>
    </source>
</evidence>
<evidence type="ECO:0000313" key="13">
    <source>
        <dbReference type="EMBL" id="HIX66709.1"/>
    </source>
</evidence>
<keyword evidence="7" id="KW-0227">DNA damage</keyword>
<keyword evidence="11" id="KW-0234">DNA repair</keyword>
<gene>
    <name evidence="13" type="ORF">H9735_01135</name>
</gene>
<evidence type="ECO:0000256" key="11">
    <source>
        <dbReference type="ARBA" id="ARBA00023204"/>
    </source>
</evidence>
<dbReference type="SMART" id="SM00986">
    <property type="entry name" value="UDG"/>
    <property type="match status" value="1"/>
</dbReference>